<accession>A0A399CVZ9</accession>
<dbReference type="EMBL" id="QWET01000021">
    <property type="protein sequence ID" value="RIH63403.1"/>
    <property type="molecule type" value="Genomic_DNA"/>
</dbReference>
<proteinExistence type="predicted"/>
<dbReference type="InterPro" id="IPR043519">
    <property type="entry name" value="NT_sf"/>
</dbReference>
<dbReference type="Pfam" id="PF04607">
    <property type="entry name" value="RelA_SpoT"/>
    <property type="match status" value="1"/>
</dbReference>
<dbReference type="Gene3D" id="1.10.287.860">
    <property type="entry name" value="Nucleotidyltransferase"/>
    <property type="match status" value="1"/>
</dbReference>
<name>A0A399CVZ9_9BACT</name>
<reference evidence="2 3" key="1">
    <citation type="journal article" date="2015" name="Int. J. Syst. Evol. Microbiol.">
        <title>Mariniphaga sediminis sp. nov., isolated from coastal sediment.</title>
        <authorList>
            <person name="Wang F.Q."/>
            <person name="Shen Q.Y."/>
            <person name="Chen G.J."/>
            <person name="Du Z.J."/>
        </authorList>
    </citation>
    <scope>NUCLEOTIDE SEQUENCE [LARGE SCALE GENOMIC DNA]</scope>
    <source>
        <strain evidence="2 3">SY21</strain>
    </source>
</reference>
<dbReference type="CDD" id="cd05399">
    <property type="entry name" value="NT_Rel-Spo_like"/>
    <property type="match status" value="1"/>
</dbReference>
<dbReference type="PANTHER" id="PTHR41773:SF1">
    <property type="entry name" value="RELA_SPOT DOMAIN-CONTAINING PROTEIN"/>
    <property type="match status" value="1"/>
</dbReference>
<dbReference type="PANTHER" id="PTHR41773">
    <property type="entry name" value="GTP PYROPHOSPHATASE-RELATED"/>
    <property type="match status" value="1"/>
</dbReference>
<keyword evidence="3" id="KW-1185">Reference proteome</keyword>
<organism evidence="2 3">
    <name type="scientific">Mariniphaga sediminis</name>
    <dbReference type="NCBI Taxonomy" id="1628158"/>
    <lineage>
        <taxon>Bacteria</taxon>
        <taxon>Pseudomonadati</taxon>
        <taxon>Bacteroidota</taxon>
        <taxon>Bacteroidia</taxon>
        <taxon>Marinilabiliales</taxon>
        <taxon>Prolixibacteraceae</taxon>
        <taxon>Mariniphaga</taxon>
    </lineage>
</organism>
<dbReference type="Proteomes" id="UP000266441">
    <property type="component" value="Unassembled WGS sequence"/>
</dbReference>
<evidence type="ECO:0000259" key="1">
    <source>
        <dbReference type="SMART" id="SM00954"/>
    </source>
</evidence>
<dbReference type="InterPro" id="IPR007685">
    <property type="entry name" value="RelA_SpoT"/>
</dbReference>
<dbReference type="SUPFAM" id="SSF81301">
    <property type="entry name" value="Nucleotidyltransferase"/>
    <property type="match status" value="1"/>
</dbReference>
<sequence>MNELDKKINEFKIWYDQKLDFHNASVKFFCRVISSIPKVETVNGRTKSFNECISKFERKYLPLLKPDDDITKISDCLTDLIGIRAVCFYNEEVNQIRRGLKRYFTEIETTDKSSQLEKTDDKFGYKSLHLQLILKSKLDGVPDAHNFKGIKVELQIRTVIQDAWSVLDHKIKYKKSIPQSLKRRINRLSALFEIADDEFSNIKNEIFHAEKKISDRLKKGDRIETNKSLDVFRFLFIALKYFPAYNFVEFKVDGFVQEILQLRNSFTEGQLNEAIQNYLTIANSIEKEIKQSLNPYTKIRYCLYRSDINNFAKILSGHQRKIFTAFDRL</sequence>
<evidence type="ECO:0000313" key="2">
    <source>
        <dbReference type="EMBL" id="RIH63403.1"/>
    </source>
</evidence>
<feature type="domain" description="RelA/SpoT" evidence="1">
    <location>
        <begin position="44"/>
        <end position="179"/>
    </location>
</feature>
<dbReference type="GO" id="GO:0015969">
    <property type="term" value="P:guanosine tetraphosphate metabolic process"/>
    <property type="evidence" value="ECO:0007669"/>
    <property type="project" value="InterPro"/>
</dbReference>
<comment type="caution">
    <text evidence="2">The sequence shown here is derived from an EMBL/GenBank/DDBJ whole genome shotgun (WGS) entry which is preliminary data.</text>
</comment>
<dbReference type="AlphaFoldDB" id="A0A399CVZ9"/>
<evidence type="ECO:0000313" key="3">
    <source>
        <dbReference type="Proteomes" id="UP000266441"/>
    </source>
</evidence>
<gene>
    <name evidence="2" type="ORF">D1164_19945</name>
</gene>
<dbReference type="Gene3D" id="3.30.460.10">
    <property type="entry name" value="Beta Polymerase, domain 2"/>
    <property type="match status" value="1"/>
</dbReference>
<protein>
    <submittedName>
        <fullName evidence="2">(P)ppGpp synthetase</fullName>
    </submittedName>
</protein>
<dbReference type="SMART" id="SM00954">
    <property type="entry name" value="RelA_SpoT"/>
    <property type="match status" value="1"/>
</dbReference>
<dbReference type="OrthoDB" id="9801824at2"/>